<reference evidence="2 3" key="1">
    <citation type="submission" date="2017-12" db="EMBL/GenBank/DDBJ databases">
        <authorList>
            <consortium name="DOE Joint Genome Institute"/>
            <person name="Haridas S."/>
            <person name="Kjaerbolling I."/>
            <person name="Vesth T.C."/>
            <person name="Frisvad J.C."/>
            <person name="Nybo J.L."/>
            <person name="Theobald S."/>
            <person name="Kuo A."/>
            <person name="Bowyer P."/>
            <person name="Matsuda Y."/>
            <person name="Mondo S."/>
            <person name="Lyhne E.K."/>
            <person name="Kogle M.E."/>
            <person name="Clum A."/>
            <person name="Lipzen A."/>
            <person name="Salamov A."/>
            <person name="Ngan C.Y."/>
            <person name="Daum C."/>
            <person name="Chiniquy J."/>
            <person name="Barry K."/>
            <person name="LaButti K."/>
            <person name="Simmons B.A."/>
            <person name="Magnuson J.K."/>
            <person name="Mortensen U.H."/>
            <person name="Larsen T.O."/>
            <person name="Grigoriev I.V."/>
            <person name="Baker S.E."/>
            <person name="Andersen M.R."/>
            <person name="Nordberg H.P."/>
            <person name="Cantor M.N."/>
            <person name="Hua S.X."/>
        </authorList>
    </citation>
    <scope>NUCLEOTIDE SEQUENCE [LARGE SCALE GENOMIC DNA]</scope>
    <source>
        <strain evidence="2 3">CBS 102.13</strain>
    </source>
</reference>
<feature type="compositionally biased region" description="Basic residues" evidence="1">
    <location>
        <begin position="124"/>
        <end position="133"/>
    </location>
</feature>
<protein>
    <recommendedName>
        <fullName evidence="4">Histone h1.3</fullName>
    </recommendedName>
</protein>
<evidence type="ECO:0000313" key="3">
    <source>
        <dbReference type="Proteomes" id="UP000234585"/>
    </source>
</evidence>
<dbReference type="AlphaFoldDB" id="A0A2I2FDI5"/>
<dbReference type="Proteomes" id="UP000234585">
    <property type="component" value="Unassembled WGS sequence"/>
</dbReference>
<keyword evidence="3" id="KW-1185">Reference proteome</keyword>
<dbReference type="STRING" id="41067.A0A2I2FDI5"/>
<feature type="compositionally biased region" description="Low complexity" evidence="1">
    <location>
        <begin position="70"/>
        <end position="95"/>
    </location>
</feature>
<dbReference type="GeneID" id="36525649"/>
<name>A0A2I2FDI5_ASPCN</name>
<evidence type="ECO:0008006" key="4">
    <source>
        <dbReference type="Google" id="ProtNLM"/>
    </source>
</evidence>
<dbReference type="RefSeq" id="XP_024672710.1">
    <property type="nucleotide sequence ID" value="XM_024818489.1"/>
</dbReference>
<gene>
    <name evidence="2" type="ORF">BDW47DRAFT_22217</name>
</gene>
<dbReference type="OrthoDB" id="5403747at2759"/>
<proteinExistence type="predicted"/>
<feature type="region of interest" description="Disordered" evidence="1">
    <location>
        <begin position="66"/>
        <end position="189"/>
    </location>
</feature>
<evidence type="ECO:0000313" key="2">
    <source>
        <dbReference type="EMBL" id="PLB38698.1"/>
    </source>
</evidence>
<organism evidence="2 3">
    <name type="scientific">Aspergillus candidus</name>
    <dbReference type="NCBI Taxonomy" id="41067"/>
    <lineage>
        <taxon>Eukaryota</taxon>
        <taxon>Fungi</taxon>
        <taxon>Dikarya</taxon>
        <taxon>Ascomycota</taxon>
        <taxon>Pezizomycotina</taxon>
        <taxon>Eurotiomycetes</taxon>
        <taxon>Eurotiomycetidae</taxon>
        <taxon>Eurotiales</taxon>
        <taxon>Aspergillaceae</taxon>
        <taxon>Aspergillus</taxon>
        <taxon>Aspergillus subgen. Circumdati</taxon>
    </lineage>
</organism>
<evidence type="ECO:0000256" key="1">
    <source>
        <dbReference type="SAM" id="MobiDB-lite"/>
    </source>
</evidence>
<feature type="compositionally biased region" description="Polar residues" evidence="1">
    <location>
        <begin position="146"/>
        <end position="159"/>
    </location>
</feature>
<sequence length="236" mass="24575">MATKGKPEGLVGLSVAEAKVLLLGILCTDKTGKLDGDRLAAKGNYKNGASAKTMYRVARKALFEKNPGEDSLSPTAADAAAPADDTAAPALTPKKTPTKRRKKEVAAAETDPSGGTEDEVVTPKPKRQRKTPAKKAGASTPAPNIETGNTGVPSMTSNPHKGIKVEGETSALTSSRPTLKCEDSDSTTTSELIVKGALDDGDAIMTNAELDAELNHLGDDARAAIKMEDVEHEVDL</sequence>
<accession>A0A2I2FDI5</accession>
<dbReference type="EMBL" id="KZ559134">
    <property type="protein sequence ID" value="PLB38698.1"/>
    <property type="molecule type" value="Genomic_DNA"/>
</dbReference>